<dbReference type="PROSITE" id="PS51918">
    <property type="entry name" value="RADICAL_SAM"/>
    <property type="match status" value="1"/>
</dbReference>
<dbReference type="InterPro" id="IPR013785">
    <property type="entry name" value="Aldolase_TIM"/>
</dbReference>
<organism evidence="7 8">
    <name type="scientific">Candidatus Entotheonella gemina</name>
    <dbReference type="NCBI Taxonomy" id="1429439"/>
    <lineage>
        <taxon>Bacteria</taxon>
        <taxon>Pseudomonadati</taxon>
        <taxon>Nitrospinota/Tectimicrobiota group</taxon>
        <taxon>Candidatus Tectimicrobiota</taxon>
        <taxon>Candidatus Entotheonellia</taxon>
        <taxon>Candidatus Entotheonellales</taxon>
        <taxon>Candidatus Entotheonellaceae</taxon>
        <taxon>Candidatus Entotheonella</taxon>
    </lineage>
</organism>
<keyword evidence="3" id="KW-0479">Metal-binding</keyword>
<dbReference type="Proteomes" id="UP000019140">
    <property type="component" value="Unassembled WGS sequence"/>
</dbReference>
<proteinExistence type="predicted"/>
<comment type="cofactor">
    <cofactor evidence="1">
        <name>[4Fe-4S] cluster</name>
        <dbReference type="ChEBI" id="CHEBI:49883"/>
    </cofactor>
</comment>
<dbReference type="InterPro" id="IPR050377">
    <property type="entry name" value="Radical_SAM_PqqE_MftC-like"/>
</dbReference>
<dbReference type="AlphaFoldDB" id="W4LRL3"/>
<evidence type="ECO:0000313" key="8">
    <source>
        <dbReference type="Proteomes" id="UP000019140"/>
    </source>
</evidence>
<dbReference type="PANTHER" id="PTHR11228:SF7">
    <property type="entry name" value="PQQA PEPTIDE CYCLASE"/>
    <property type="match status" value="1"/>
</dbReference>
<dbReference type="InterPro" id="IPR007197">
    <property type="entry name" value="rSAM"/>
</dbReference>
<evidence type="ECO:0000256" key="4">
    <source>
        <dbReference type="ARBA" id="ARBA00023004"/>
    </source>
</evidence>
<evidence type="ECO:0000313" key="7">
    <source>
        <dbReference type="EMBL" id="ETX00032.1"/>
    </source>
</evidence>
<evidence type="ECO:0000259" key="6">
    <source>
        <dbReference type="PROSITE" id="PS51918"/>
    </source>
</evidence>
<dbReference type="Pfam" id="PF04055">
    <property type="entry name" value="Radical_SAM"/>
    <property type="match status" value="1"/>
</dbReference>
<keyword evidence="2" id="KW-0949">S-adenosyl-L-methionine</keyword>
<accession>W4LRL3</accession>
<dbReference type="InterPro" id="IPR058240">
    <property type="entry name" value="rSAM_sf"/>
</dbReference>
<dbReference type="SUPFAM" id="SSF102114">
    <property type="entry name" value="Radical SAM enzymes"/>
    <property type="match status" value="1"/>
</dbReference>
<protein>
    <recommendedName>
        <fullName evidence="6">Radical SAM core domain-containing protein</fullName>
    </recommendedName>
</protein>
<dbReference type="GO" id="GO:0046872">
    <property type="term" value="F:metal ion binding"/>
    <property type="evidence" value="ECO:0007669"/>
    <property type="project" value="UniProtKB-KW"/>
</dbReference>
<dbReference type="SFLD" id="SFLDG01067">
    <property type="entry name" value="SPASM/twitch_domain_containing"/>
    <property type="match status" value="1"/>
</dbReference>
<name>W4LRL3_9BACT</name>
<keyword evidence="5" id="KW-0411">Iron-sulfur</keyword>
<gene>
    <name evidence="7" type="ORF">ETSY2_39830</name>
</gene>
<dbReference type="HOGENOM" id="CLU_815504_0_0_7"/>
<comment type="caution">
    <text evidence="7">The sequence shown here is derived from an EMBL/GenBank/DDBJ whole genome shotgun (WGS) entry which is preliminary data.</text>
</comment>
<dbReference type="CDD" id="cd01335">
    <property type="entry name" value="Radical_SAM"/>
    <property type="match status" value="1"/>
</dbReference>
<dbReference type="EMBL" id="AZHX01001770">
    <property type="protein sequence ID" value="ETX00032.1"/>
    <property type="molecule type" value="Genomic_DNA"/>
</dbReference>
<evidence type="ECO:0000256" key="3">
    <source>
        <dbReference type="ARBA" id="ARBA00022723"/>
    </source>
</evidence>
<dbReference type="GO" id="GO:0051536">
    <property type="term" value="F:iron-sulfur cluster binding"/>
    <property type="evidence" value="ECO:0007669"/>
    <property type="project" value="UniProtKB-KW"/>
</dbReference>
<keyword evidence="8" id="KW-1185">Reference proteome</keyword>
<dbReference type="Gene3D" id="3.20.20.70">
    <property type="entry name" value="Aldolase class I"/>
    <property type="match status" value="1"/>
</dbReference>
<keyword evidence="4" id="KW-0408">Iron</keyword>
<dbReference type="GO" id="GO:0003824">
    <property type="term" value="F:catalytic activity"/>
    <property type="evidence" value="ECO:0007669"/>
    <property type="project" value="InterPro"/>
</dbReference>
<evidence type="ECO:0000256" key="2">
    <source>
        <dbReference type="ARBA" id="ARBA00022691"/>
    </source>
</evidence>
<dbReference type="PANTHER" id="PTHR11228">
    <property type="entry name" value="RADICAL SAM DOMAIN PROTEIN"/>
    <property type="match status" value="1"/>
</dbReference>
<evidence type="ECO:0000256" key="5">
    <source>
        <dbReference type="ARBA" id="ARBA00023014"/>
    </source>
</evidence>
<reference evidence="7 8" key="1">
    <citation type="journal article" date="2014" name="Nature">
        <title>An environmental bacterial taxon with a large and distinct metabolic repertoire.</title>
        <authorList>
            <person name="Wilson M.C."/>
            <person name="Mori T."/>
            <person name="Ruckert C."/>
            <person name="Uria A.R."/>
            <person name="Helf M.J."/>
            <person name="Takada K."/>
            <person name="Gernert C."/>
            <person name="Steffens U.A."/>
            <person name="Heycke N."/>
            <person name="Schmitt S."/>
            <person name="Rinke C."/>
            <person name="Helfrich E.J."/>
            <person name="Brachmann A.O."/>
            <person name="Gurgui C."/>
            <person name="Wakimoto T."/>
            <person name="Kracht M."/>
            <person name="Crusemann M."/>
            <person name="Hentschel U."/>
            <person name="Abe I."/>
            <person name="Matsunaga S."/>
            <person name="Kalinowski J."/>
            <person name="Takeyama H."/>
            <person name="Piel J."/>
        </authorList>
    </citation>
    <scope>NUCLEOTIDE SEQUENCE [LARGE SCALE GENOMIC DNA]</scope>
    <source>
        <strain evidence="8">TSY2</strain>
    </source>
</reference>
<evidence type="ECO:0000256" key="1">
    <source>
        <dbReference type="ARBA" id="ARBA00001966"/>
    </source>
</evidence>
<sequence length="332" mass="37371">MARIVVELTNRCNLRCLHCYDERHAATGELPLEIIDRVLQEGKACGIDHLSFTGGEPTMHRRFEEVIRRVCEADYTWSAVSNGATFAQVYPIFVRYREGLHGVTFSLDGAREATHDAQRGSGSYRRVMRAASICVVRRIPFTFNMVITALNQYEVEAMIDLATRLGCHGVRFAHLMMTPETSHHALDLSPTARREVESIIWARQAQAAIPVGMGPGYYSESPYFNCAPLDVEEFNLDYRGNITLCCQLSGYTGVNTEADLIGNLHEVSLTAACKRFRQRVATYHADKRARVQAGAFDELDHFPCWYCVNYLGKTEPLSLLLPQHGWMQATNA</sequence>
<feature type="domain" description="Radical SAM core" evidence="6">
    <location>
        <begin position="1"/>
        <end position="208"/>
    </location>
</feature>
<dbReference type="SFLD" id="SFLDS00029">
    <property type="entry name" value="Radical_SAM"/>
    <property type="match status" value="1"/>
</dbReference>